<dbReference type="AlphaFoldDB" id="A0A6N6M3V3"/>
<evidence type="ECO:0000256" key="3">
    <source>
        <dbReference type="ARBA" id="ARBA00022960"/>
    </source>
</evidence>
<name>A0A6N6M3V3_9FLAO</name>
<keyword evidence="5" id="KW-0812">Transmembrane</keyword>
<organism evidence="7 8">
    <name type="scientific">Salibacter halophilus</name>
    <dbReference type="NCBI Taxonomy" id="1803916"/>
    <lineage>
        <taxon>Bacteria</taxon>
        <taxon>Pseudomonadati</taxon>
        <taxon>Bacteroidota</taxon>
        <taxon>Flavobacteriia</taxon>
        <taxon>Flavobacteriales</taxon>
        <taxon>Salibacteraceae</taxon>
        <taxon>Salibacter</taxon>
    </lineage>
</organism>
<evidence type="ECO:0000313" key="7">
    <source>
        <dbReference type="EMBL" id="KAB1063835.1"/>
    </source>
</evidence>
<accession>A0A6N6M3V3</accession>
<dbReference type="InterPro" id="IPR055342">
    <property type="entry name" value="MreC_beta-barrel_core"/>
</dbReference>
<reference evidence="7 8" key="1">
    <citation type="submission" date="2019-09" db="EMBL/GenBank/DDBJ databases">
        <title>Genomes of Cryomorphaceae.</title>
        <authorList>
            <person name="Bowman J.P."/>
        </authorList>
    </citation>
    <scope>NUCLEOTIDE SEQUENCE [LARGE SCALE GENOMIC DNA]</scope>
    <source>
        <strain evidence="7 8">KCTC 52047</strain>
    </source>
</reference>
<dbReference type="InterPro" id="IPR042177">
    <property type="entry name" value="Cell/Rod_1"/>
</dbReference>
<dbReference type="GO" id="GO:0005886">
    <property type="term" value="C:plasma membrane"/>
    <property type="evidence" value="ECO:0007669"/>
    <property type="project" value="TreeGrafter"/>
</dbReference>
<dbReference type="InterPro" id="IPR007221">
    <property type="entry name" value="MreC"/>
</dbReference>
<dbReference type="OrthoDB" id="9811827at2"/>
<dbReference type="PANTHER" id="PTHR34138">
    <property type="entry name" value="CELL SHAPE-DETERMINING PROTEIN MREC"/>
    <property type="match status" value="1"/>
</dbReference>
<keyword evidence="5" id="KW-1133">Transmembrane helix</keyword>
<evidence type="ECO:0000256" key="5">
    <source>
        <dbReference type="SAM" id="Phobius"/>
    </source>
</evidence>
<dbReference type="GO" id="GO:0008360">
    <property type="term" value="P:regulation of cell shape"/>
    <property type="evidence" value="ECO:0007669"/>
    <property type="project" value="UniProtKB-KW"/>
</dbReference>
<dbReference type="EMBL" id="WACR01000007">
    <property type="protein sequence ID" value="KAB1063835.1"/>
    <property type="molecule type" value="Genomic_DNA"/>
</dbReference>
<comment type="similarity">
    <text evidence="1">Belongs to the MreC family.</text>
</comment>
<feature type="transmembrane region" description="Helical" evidence="5">
    <location>
        <begin position="7"/>
        <end position="31"/>
    </location>
</feature>
<keyword evidence="5" id="KW-0472">Membrane</keyword>
<evidence type="ECO:0000256" key="4">
    <source>
        <dbReference type="ARBA" id="ARBA00032089"/>
    </source>
</evidence>
<proteinExistence type="inferred from homology"/>
<keyword evidence="3" id="KW-0133">Cell shape</keyword>
<dbReference type="PANTHER" id="PTHR34138:SF1">
    <property type="entry name" value="CELL SHAPE-DETERMINING PROTEIN MREC"/>
    <property type="match status" value="1"/>
</dbReference>
<gene>
    <name evidence="7" type="primary">mreC</name>
    <name evidence="7" type="ORF">F3059_09715</name>
</gene>
<dbReference type="Proteomes" id="UP000435357">
    <property type="component" value="Unassembled WGS sequence"/>
</dbReference>
<evidence type="ECO:0000313" key="8">
    <source>
        <dbReference type="Proteomes" id="UP000435357"/>
    </source>
</evidence>
<dbReference type="Gene3D" id="2.40.10.350">
    <property type="entry name" value="Rod shape-determining protein MreC, domain 2"/>
    <property type="match status" value="1"/>
</dbReference>
<comment type="caution">
    <text evidence="7">The sequence shown here is derived from an EMBL/GenBank/DDBJ whole genome shotgun (WGS) entry which is preliminary data.</text>
</comment>
<dbReference type="RefSeq" id="WP_151168679.1">
    <property type="nucleotide sequence ID" value="NZ_WACR01000007.1"/>
</dbReference>
<dbReference type="NCBIfam" id="NF010532">
    <property type="entry name" value="PRK13922.9-3"/>
    <property type="match status" value="1"/>
</dbReference>
<feature type="domain" description="Rod shape-determining protein MreC beta-barrel core" evidence="6">
    <location>
        <begin position="111"/>
        <end position="259"/>
    </location>
</feature>
<dbReference type="Pfam" id="PF04085">
    <property type="entry name" value="MreC"/>
    <property type="match status" value="1"/>
</dbReference>
<protein>
    <recommendedName>
        <fullName evidence="2">Cell shape-determining protein MreC</fullName>
    </recommendedName>
    <alternativeName>
        <fullName evidence="4">Cell shape protein MreC</fullName>
    </alternativeName>
</protein>
<sequence>MRNLLNFIFRFHVAFLFLLLEVLGFFLLISYNNYHNIRAFSITNEVSGEFYGQVNEATSYLNLRDVNEQLSRENAALREMVRSSYLDTSSLFKPVFDTARVKVFEYLPAEVINGSVNKRNNYLIIDRGSSSGVKREMGVISPNGVAGVVVDVSPNYASVMSLLHGRSKVSTVIQKNGFFGLLKWDGSDPRYATLIDIPAHVNIAEGDTLLTRGASGIFPKNQLVGTIESWEINQSNRFYEIKVNLATDFRRLQHVHVVKNSKKQEIDTLIQNTTEPDV</sequence>
<dbReference type="InterPro" id="IPR042175">
    <property type="entry name" value="Cell/Rod_MreC_2"/>
</dbReference>
<keyword evidence="8" id="KW-1185">Reference proteome</keyword>
<dbReference type="Gene3D" id="2.40.10.340">
    <property type="entry name" value="Rod shape-determining protein MreC, domain 1"/>
    <property type="match status" value="1"/>
</dbReference>
<evidence type="ECO:0000256" key="2">
    <source>
        <dbReference type="ARBA" id="ARBA00013855"/>
    </source>
</evidence>
<evidence type="ECO:0000259" key="6">
    <source>
        <dbReference type="Pfam" id="PF04085"/>
    </source>
</evidence>
<evidence type="ECO:0000256" key="1">
    <source>
        <dbReference type="ARBA" id="ARBA00009369"/>
    </source>
</evidence>